<accession>A0A133S4S6</accession>
<proteinExistence type="predicted"/>
<dbReference type="AlphaFoldDB" id="A0A133S4S6"/>
<protein>
    <submittedName>
        <fullName evidence="3">Transposase</fullName>
    </submittedName>
</protein>
<evidence type="ECO:0000259" key="2">
    <source>
        <dbReference type="Pfam" id="PF14690"/>
    </source>
</evidence>
<dbReference type="Pfam" id="PF14690">
    <property type="entry name" value="Zn_ribbon_ISL3"/>
    <property type="match status" value="1"/>
</dbReference>
<dbReference type="PANTHER" id="PTHR33498:SF1">
    <property type="entry name" value="TRANSPOSASE FOR INSERTION SEQUENCE ELEMENT IS1557"/>
    <property type="match status" value="1"/>
</dbReference>
<organism evidence="3">
    <name type="scientific">Veillonella atypica</name>
    <dbReference type="NCBI Taxonomy" id="39777"/>
    <lineage>
        <taxon>Bacteria</taxon>
        <taxon>Bacillati</taxon>
        <taxon>Bacillota</taxon>
        <taxon>Negativicutes</taxon>
        <taxon>Veillonellales</taxon>
        <taxon>Veillonellaceae</taxon>
        <taxon>Veillonella</taxon>
    </lineage>
</organism>
<dbReference type="PANTHER" id="PTHR33498">
    <property type="entry name" value="TRANSPOSASE FOR INSERTION SEQUENCE ELEMENT IS1557"/>
    <property type="match status" value="1"/>
</dbReference>
<dbReference type="PATRIC" id="fig|39777.7.peg.1009"/>
<dbReference type="InterPro" id="IPR002560">
    <property type="entry name" value="Transposase_DDE"/>
</dbReference>
<dbReference type="InterPro" id="IPR029261">
    <property type="entry name" value="Transposase_Znf"/>
</dbReference>
<dbReference type="Proteomes" id="UP000070226">
    <property type="component" value="Unassembled WGS sequence"/>
</dbReference>
<sequence>MPTTDYTEFLHNVKQEYITNSYELDGIFIFDIELPATSHICPKCGETTKHIKDYRIRTVKFGKVQRGPLIGKYRQRRYICPHCGHSFAESNPFVRKHMQLSVTNIRMLFDKLTESVTYTAIANECDTSITTVLRYCSMITIPKPKTLPTVIGIDEFKGNAEGYQYQVNLTNPDTHEILDILPKRDTQALIHYFASFKHKDRLQVKFIVMDMSIQFKRIMEALFPHAHIICDRYHVCRLVDWAVERVRKREQHKLAAYSRMLKQNRRVLMKHPDHLTEAEHIKLCEILRISDDLRKAYALKLSFRKIFSIYGKQRIAAHLTHWLELVKASGLNEFNNFFTSFPAWMTQLTNAFLLPYSNGYTEGTNNKIKVLKRINYGLRHFGRFRVRILLLSKKNDTNHNYDWCQRRLVG</sequence>
<dbReference type="InterPro" id="IPR047951">
    <property type="entry name" value="Transpos_ISL3"/>
</dbReference>
<dbReference type="STRING" id="39777.B7L28_03330"/>
<dbReference type="NCBIfam" id="NF033550">
    <property type="entry name" value="transpos_ISL3"/>
    <property type="match status" value="1"/>
</dbReference>
<feature type="domain" description="Transposase IS204/IS1001/IS1096/IS1165 DDE" evidence="1">
    <location>
        <begin position="151"/>
        <end position="388"/>
    </location>
</feature>
<dbReference type="EMBL" id="LRQT01000026">
    <property type="protein sequence ID" value="KXA64410.1"/>
    <property type="molecule type" value="Genomic_DNA"/>
</dbReference>
<evidence type="ECO:0000313" key="3">
    <source>
        <dbReference type="EMBL" id="KXA64410.1"/>
    </source>
</evidence>
<comment type="caution">
    <text evidence="3">The sequence shown here is derived from an EMBL/GenBank/DDBJ whole genome shotgun (WGS) entry which is preliminary data.</text>
</comment>
<gene>
    <name evidence="3" type="ORF">HMPREF3233_01040</name>
</gene>
<feature type="domain" description="Transposase IS204/IS1001/IS1096/IS1165 zinc-finger" evidence="2">
    <location>
        <begin position="39"/>
        <end position="83"/>
    </location>
</feature>
<dbReference type="Pfam" id="PF01610">
    <property type="entry name" value="DDE_Tnp_ISL3"/>
    <property type="match status" value="1"/>
</dbReference>
<name>A0A133S4S6_9FIRM</name>
<dbReference type="RefSeq" id="WP_060807552.1">
    <property type="nucleotide sequence ID" value="NZ_KQ958073.1"/>
</dbReference>
<evidence type="ECO:0000313" key="4">
    <source>
        <dbReference type="Proteomes" id="UP000070226"/>
    </source>
</evidence>
<evidence type="ECO:0000259" key="1">
    <source>
        <dbReference type="Pfam" id="PF01610"/>
    </source>
</evidence>
<reference evidence="3 4" key="1">
    <citation type="submission" date="2016-01" db="EMBL/GenBank/DDBJ databases">
        <authorList>
            <person name="Oliw E.H."/>
        </authorList>
    </citation>
    <scope>NUCLEOTIDE SEQUENCE [LARGE SCALE GENOMIC DNA]</scope>
    <source>
        <strain evidence="3 4">CMW7756B</strain>
    </source>
</reference>